<comment type="caution">
    <text evidence="2">The sequence shown here is derived from an EMBL/GenBank/DDBJ whole genome shotgun (WGS) entry which is preliminary data.</text>
</comment>
<evidence type="ECO:0000313" key="2">
    <source>
        <dbReference type="EMBL" id="KRN97496.1"/>
    </source>
</evidence>
<protein>
    <recommendedName>
        <fullName evidence="4">Membrane protein 6-pyruvoyl-tetrahydropterin synthase-related domain-containing protein</fullName>
    </recommendedName>
</protein>
<keyword evidence="1" id="KW-0812">Transmembrane</keyword>
<feature type="transmembrane region" description="Helical" evidence="1">
    <location>
        <begin position="112"/>
        <end position="130"/>
    </location>
</feature>
<evidence type="ECO:0008006" key="4">
    <source>
        <dbReference type="Google" id="ProtNLM"/>
    </source>
</evidence>
<feature type="transmembrane region" description="Helical" evidence="1">
    <location>
        <begin position="181"/>
        <end position="203"/>
    </location>
</feature>
<dbReference type="Proteomes" id="UP000051006">
    <property type="component" value="Unassembled WGS sequence"/>
</dbReference>
<dbReference type="EMBL" id="JQCF01000035">
    <property type="protein sequence ID" value="KRN97496.1"/>
    <property type="molecule type" value="Genomic_DNA"/>
</dbReference>
<reference evidence="2 3" key="1">
    <citation type="journal article" date="2015" name="Genome Announc.">
        <title>Expanding the biotechnology potential of lactobacilli through comparative genomics of 213 strains and associated genera.</title>
        <authorList>
            <person name="Sun Z."/>
            <person name="Harris H.M."/>
            <person name="McCann A."/>
            <person name="Guo C."/>
            <person name="Argimon S."/>
            <person name="Zhang W."/>
            <person name="Yang X."/>
            <person name="Jeffery I.B."/>
            <person name="Cooney J.C."/>
            <person name="Kagawa T.F."/>
            <person name="Liu W."/>
            <person name="Song Y."/>
            <person name="Salvetti E."/>
            <person name="Wrobel A."/>
            <person name="Rasinkangas P."/>
            <person name="Parkhill J."/>
            <person name="Rea M.C."/>
            <person name="O'Sullivan O."/>
            <person name="Ritari J."/>
            <person name="Douillard F.P."/>
            <person name="Paul Ross R."/>
            <person name="Yang R."/>
            <person name="Briner A.E."/>
            <person name="Felis G.E."/>
            <person name="de Vos W.M."/>
            <person name="Barrangou R."/>
            <person name="Klaenhammer T.R."/>
            <person name="Caufield P.W."/>
            <person name="Cui Y."/>
            <person name="Zhang H."/>
            <person name="O'Toole P.W."/>
        </authorList>
    </citation>
    <scope>NUCLEOTIDE SEQUENCE [LARGE SCALE GENOMIC DNA]</scope>
    <source>
        <strain evidence="2 3">DSM 24716</strain>
    </source>
</reference>
<dbReference type="STRING" id="993692.IV57_GL001713"/>
<organism evidence="2 3">
    <name type="scientific">Companilactobacillus kimchiensis</name>
    <dbReference type="NCBI Taxonomy" id="993692"/>
    <lineage>
        <taxon>Bacteria</taxon>
        <taxon>Bacillati</taxon>
        <taxon>Bacillota</taxon>
        <taxon>Bacilli</taxon>
        <taxon>Lactobacillales</taxon>
        <taxon>Lactobacillaceae</taxon>
        <taxon>Companilactobacillus</taxon>
    </lineage>
</organism>
<dbReference type="InterPro" id="IPR018580">
    <property type="entry name" value="Uncharacterised_YfhO"/>
</dbReference>
<dbReference type="Pfam" id="PF09586">
    <property type="entry name" value="YfhO"/>
    <property type="match status" value="1"/>
</dbReference>
<feature type="transmembrane region" description="Helical" evidence="1">
    <location>
        <begin position="244"/>
        <end position="262"/>
    </location>
</feature>
<feature type="transmembrane region" description="Helical" evidence="1">
    <location>
        <begin position="54"/>
        <end position="75"/>
    </location>
</feature>
<feature type="transmembrane region" description="Helical" evidence="1">
    <location>
        <begin position="303"/>
        <end position="324"/>
    </location>
</feature>
<proteinExistence type="predicted"/>
<feature type="transmembrane region" description="Helical" evidence="1">
    <location>
        <begin position="271"/>
        <end position="291"/>
    </location>
</feature>
<name>A0A0R2L6P2_9LACO</name>
<accession>A0A0R2L6P2</accession>
<keyword evidence="3" id="KW-1185">Reference proteome</keyword>
<feature type="transmembrane region" description="Helical" evidence="1">
    <location>
        <begin position="27"/>
        <end position="47"/>
    </location>
</feature>
<keyword evidence="1" id="KW-0472">Membrane</keyword>
<evidence type="ECO:0000313" key="3">
    <source>
        <dbReference type="Proteomes" id="UP000051006"/>
    </source>
</evidence>
<feature type="transmembrane region" description="Helical" evidence="1">
    <location>
        <begin position="136"/>
        <end position="169"/>
    </location>
</feature>
<feature type="transmembrane region" description="Helical" evidence="1">
    <location>
        <begin position="87"/>
        <end position="105"/>
    </location>
</feature>
<keyword evidence="1" id="KW-1133">Transmembrane helix</keyword>
<dbReference type="AlphaFoldDB" id="A0A0R2L6P2"/>
<feature type="transmembrane region" description="Helical" evidence="1">
    <location>
        <begin position="481"/>
        <end position="503"/>
    </location>
</feature>
<gene>
    <name evidence="2" type="ORF">IV57_GL001713</name>
</gene>
<sequence length="512" mass="58546">MLFHLNRIDSLGNILNSPVNFDYWNHVGNITSLFYPWLTISPGYLIFKIFGNPVLSFLIFLTLITFLTFISAYYFMEKYSNDTLQAVLFSIIYTLSFFRLASVFYRVGLAEYISYIFIPMVFYAFAKMLAGEFNKWPLFALGIALIIMTHPLTAFITIVMLIPLVFLVLFSKVSHSWKYWGQLILAGIQAILMVAVAILGFVLPMLEQKRAVTTNRPALLDLTQTAQKPLVLAMNSLHTDVRSYSLGIISLATLLVILLFIWKDKFAYKLVAIEAIIGLVISTSVFPWKYLQDTFFNFLQFPWRFLNLVTFFLAIYLSHILAQLLKKRSPVLKLFVLILTVAACVTQVFISGTNLNRQPSPIESVTAKNGNHYIQSFDQKDYYPVNSLKYSDQLKQHKFLVNNKQASLPFTTTPNIYLVSYYNKDSVKMDIPVLFYKGIDVSINNEKVAPKVSQRGTVQIKTQTGQNNIEISYHYTLIAKFSMLVSIIGLLILILLTMNAGFWKNLTNMVEK</sequence>
<evidence type="ECO:0000256" key="1">
    <source>
        <dbReference type="SAM" id="Phobius"/>
    </source>
</evidence>
<dbReference type="PATRIC" id="fig|993692.3.peg.1740"/>
<feature type="transmembrane region" description="Helical" evidence="1">
    <location>
        <begin position="331"/>
        <end position="350"/>
    </location>
</feature>